<keyword evidence="4" id="KW-0969">Cilium</keyword>
<feature type="coiled-coil region" evidence="2">
    <location>
        <begin position="694"/>
        <end position="768"/>
    </location>
</feature>
<sequence>MATGVPALQPRLLLGLQTRVRGNAHYISDEEVVYPVGGVLCVHNINQKKQKFIKMPEKGANISIIAVSQNRKFVAVCEIGEKLSATIYDPWVFKKKKQIILPTDKEVQAKEIVAITFTYDSKNLVIVTGEPEWCMYVYKVEKGKLETTSRANNSNGTGTVVQIACNPNDPNLIVLVGASLFRNLACSEGNWRQYGFNKAENMTFTCAAWISQDRILCGTVDSKIIFFENADLKAIFHMNDLPMMVLKQAEEGGSAANMLEGEPSTVVGGGGEPLEISAMVSINRGFLFAFPNGNILFYEKESPNRYRKRNVFRIPDHSIERGEEEITEIFEEFANIDLTTVNTISINVSEDRFIATCNETQIYTMRIWGPDFSTAGELFMSELGFPLHHGPIGAAAVCAWKPIFMTTGMWDRSLRVWNYENESLELIKKYTEDIFGCSVHPTGLYAVVGFSDKLRYLKILIDDFVCVREYPIRACKICKFSTLGHLFAAVNGNVIQVYSSITFEHMFNLKGHNGLVTGLSWVHDDYKIASCGTEGAVYEWQISTTRRICETFIKSCQFADVAITADGKTNYCLGTDGRVREIVNSNVQGDITVTVNGLDAITLANSDGMIFATGNNGVLYSVQMPFNDSSTFNEYVVHASKCNALRITYDDKFVVSTSNSCVCLWKILNAEGKQVKLDKEFSPSTEVMIERCDLVEKMGLIKDLQVRMNELQTEHAYQMRQNEAAHNATIKEIHEGYCLAIEELKEKNENLEQEHNQEISNINLEINKMKSGHEMFVQKLEANYNEKLIVEYDKFMLLEEKMGRMRTRYDNQLEDLAEAKRTSEETITNNYEQQLREKEVHLEELVEKINQTVKEHDAITQQIEDDADREIFEIKSQFEKELREEQDLNVKLRSETQASKKKLQASQKNIDDLNHTVHMHEIEQHKLKTVIFGLEGSIGDLRKEIVERDSTIQDKEKRIAELKHKNQELEKFKFILEFKIDELKAQIEPRDRTIREQTEQINDMVNELENLQKIILSLELQLTELREKLKAADNEIKREIVKNRAAKASLKTIKTEIHNASGLSQEIPKLQKAVREMYHKYNADKDFAIAHAEDNEAKKEFLRQRDFLERTVKALKSQVSKAQVYSGENLRLLEQNSLLITETNNLRRNLKVERGSNKKMNALLGLSKQCSLAESQKKLDMAVATREEIRNEFSAKIDVNEKSIAILQDENTRLLEKITEDKNED</sequence>
<dbReference type="PANTHER" id="PTHR32215:SF0">
    <property type="entry name" value="CILIA- AND FLAGELLA-ASSOCIATED PROTEIN 57"/>
    <property type="match status" value="1"/>
</dbReference>
<keyword evidence="4" id="KW-0966">Cell projection</keyword>
<feature type="coiled-coil region" evidence="2">
    <location>
        <begin position="952"/>
        <end position="1042"/>
    </location>
</feature>
<dbReference type="InterPro" id="IPR052993">
    <property type="entry name" value="CFA-57"/>
</dbReference>
<dbReference type="RefSeq" id="XP_017782730.1">
    <property type="nucleotide sequence ID" value="XM_017927241.1"/>
</dbReference>
<protein>
    <submittedName>
        <fullName evidence="4">Cilia- and flagella-associated protein 57</fullName>
    </submittedName>
</protein>
<dbReference type="Gene3D" id="2.130.10.10">
    <property type="entry name" value="YVTN repeat-like/Quinoprotein amine dehydrogenase"/>
    <property type="match status" value="2"/>
</dbReference>
<dbReference type="SMART" id="SM00320">
    <property type="entry name" value="WD40"/>
    <property type="match status" value="5"/>
</dbReference>
<evidence type="ECO:0000256" key="2">
    <source>
        <dbReference type="SAM" id="Coils"/>
    </source>
</evidence>
<dbReference type="InterPro" id="IPR001680">
    <property type="entry name" value="WD40_rpt"/>
</dbReference>
<proteinExistence type="predicted"/>
<dbReference type="SUPFAM" id="SSF50998">
    <property type="entry name" value="Quinoprotein alcohol dehydrogenase-like"/>
    <property type="match status" value="1"/>
</dbReference>
<dbReference type="Gene3D" id="1.10.287.1490">
    <property type="match status" value="1"/>
</dbReference>
<gene>
    <name evidence="4" type="primary">LOC108567046</name>
</gene>
<dbReference type="PROSITE" id="PS50082">
    <property type="entry name" value="WD_REPEATS_2"/>
    <property type="match status" value="1"/>
</dbReference>
<name>A0ABM1N7D0_NICVS</name>
<feature type="coiled-coil region" evidence="2">
    <location>
        <begin position="828"/>
        <end position="895"/>
    </location>
</feature>
<feature type="coiled-coil region" evidence="2">
    <location>
        <begin position="1172"/>
        <end position="1224"/>
    </location>
</feature>
<keyword evidence="1" id="KW-0853">WD repeat</keyword>
<keyword evidence="2" id="KW-0175">Coiled coil</keyword>
<dbReference type="InterPro" id="IPR011047">
    <property type="entry name" value="Quinoprotein_ADH-like_sf"/>
</dbReference>
<dbReference type="InterPro" id="IPR036322">
    <property type="entry name" value="WD40_repeat_dom_sf"/>
</dbReference>
<evidence type="ECO:0000313" key="3">
    <source>
        <dbReference type="Proteomes" id="UP000695000"/>
    </source>
</evidence>
<dbReference type="Pfam" id="PF00400">
    <property type="entry name" value="WD40"/>
    <property type="match status" value="1"/>
</dbReference>
<evidence type="ECO:0000256" key="1">
    <source>
        <dbReference type="PROSITE-ProRule" id="PRU00221"/>
    </source>
</evidence>
<evidence type="ECO:0000313" key="4">
    <source>
        <dbReference type="RefSeq" id="XP_017782730.1"/>
    </source>
</evidence>
<dbReference type="InterPro" id="IPR015943">
    <property type="entry name" value="WD40/YVTN_repeat-like_dom_sf"/>
</dbReference>
<keyword evidence="3" id="KW-1185">Reference proteome</keyword>
<keyword evidence="4" id="KW-0282">Flagellum</keyword>
<dbReference type="GeneID" id="108567046"/>
<dbReference type="PANTHER" id="PTHR32215">
    <property type="entry name" value="CILIA- AND FLAGELLA-ASSOCIATED PROTEIN 57"/>
    <property type="match status" value="1"/>
</dbReference>
<reference evidence="4" key="1">
    <citation type="submission" date="2025-08" db="UniProtKB">
        <authorList>
            <consortium name="RefSeq"/>
        </authorList>
    </citation>
    <scope>IDENTIFICATION</scope>
    <source>
        <tissue evidence="4">Whole Larva</tissue>
    </source>
</reference>
<organism evidence="3 4">
    <name type="scientific">Nicrophorus vespilloides</name>
    <name type="common">Boreal carrion beetle</name>
    <dbReference type="NCBI Taxonomy" id="110193"/>
    <lineage>
        <taxon>Eukaryota</taxon>
        <taxon>Metazoa</taxon>
        <taxon>Ecdysozoa</taxon>
        <taxon>Arthropoda</taxon>
        <taxon>Hexapoda</taxon>
        <taxon>Insecta</taxon>
        <taxon>Pterygota</taxon>
        <taxon>Neoptera</taxon>
        <taxon>Endopterygota</taxon>
        <taxon>Coleoptera</taxon>
        <taxon>Polyphaga</taxon>
        <taxon>Staphyliniformia</taxon>
        <taxon>Silphidae</taxon>
        <taxon>Nicrophorinae</taxon>
        <taxon>Nicrophorus</taxon>
    </lineage>
</organism>
<accession>A0ABM1N7D0</accession>
<feature type="repeat" description="WD" evidence="1">
    <location>
        <begin position="509"/>
        <end position="550"/>
    </location>
</feature>
<dbReference type="SUPFAM" id="SSF50978">
    <property type="entry name" value="WD40 repeat-like"/>
    <property type="match status" value="1"/>
</dbReference>
<dbReference type="Proteomes" id="UP000695000">
    <property type="component" value="Unplaced"/>
</dbReference>